<comment type="similarity">
    <text evidence="1">Belongs to the CAPAB/TerDEXZ family.</text>
</comment>
<dbReference type="EMBL" id="CP033464">
    <property type="protein sequence ID" value="QDX92680.1"/>
    <property type="molecule type" value="Genomic_DNA"/>
</dbReference>
<reference evidence="2 3" key="1">
    <citation type="submission" date="2018-11" db="EMBL/GenBank/DDBJ databases">
        <title>Phylogenetic determinants of toxin gene distribution in genomes of Brevibacillus laterosporus.</title>
        <authorList>
            <person name="Glare T.R."/>
            <person name="Durrant A."/>
            <person name="Berry C."/>
            <person name="Palma L."/>
            <person name="Ormskirk M."/>
            <person name="Cox M.O."/>
        </authorList>
    </citation>
    <scope>NUCLEOTIDE SEQUENCE [LARGE SCALE GENOMIC DNA]</scope>
    <source>
        <strain evidence="2 3">1821L</strain>
    </source>
</reference>
<gene>
    <name evidence="2" type="ORF">EEL30_10380</name>
</gene>
<evidence type="ECO:0000313" key="3">
    <source>
        <dbReference type="Proteomes" id="UP000319432"/>
    </source>
</evidence>
<dbReference type="CDD" id="cd06974">
    <property type="entry name" value="TerD_like"/>
    <property type="match status" value="1"/>
</dbReference>
<accession>A0A502HUM8</accession>
<name>A0A502HUM8_BRELA</name>
<organism evidence="2 3">
    <name type="scientific">Brevibacillus laterosporus</name>
    <name type="common">Bacillus laterosporus</name>
    <dbReference type="NCBI Taxonomy" id="1465"/>
    <lineage>
        <taxon>Bacteria</taxon>
        <taxon>Bacillati</taxon>
        <taxon>Bacillota</taxon>
        <taxon>Bacilli</taxon>
        <taxon>Bacillales</taxon>
        <taxon>Paenibacillaceae</taxon>
        <taxon>Brevibacillus</taxon>
    </lineage>
</organism>
<dbReference type="AlphaFoldDB" id="A0A502HUM8"/>
<keyword evidence="3" id="KW-1185">Reference proteome</keyword>
<evidence type="ECO:0000313" key="2">
    <source>
        <dbReference type="EMBL" id="QDX92680.1"/>
    </source>
</evidence>
<dbReference type="FunFam" id="2.60.60.30:FF:000001">
    <property type="entry name" value="Tellurium resistance protein TerD"/>
    <property type="match status" value="1"/>
</dbReference>
<dbReference type="InterPro" id="IPR003325">
    <property type="entry name" value="TerD"/>
</dbReference>
<proteinExistence type="inferred from homology"/>
<dbReference type="OrthoDB" id="179721at2"/>
<dbReference type="Gene3D" id="2.60.60.30">
    <property type="entry name" value="sav2460 like domains"/>
    <property type="match status" value="1"/>
</dbReference>
<evidence type="ECO:0000256" key="1">
    <source>
        <dbReference type="ARBA" id="ARBA00008775"/>
    </source>
</evidence>
<sequence length="192" mass="20587">MISLQKGQKIDLTKGNPNLTKVIVGLGWDTNKYSGGQAFDLDASAFLLRAGDKATGVQDFIFYNNLKGGNDSVIHTGDNLTGEGDGDDEQIKVDFSRVPADIEKIAITVTIHDAASRSQNFGQVSNAFVRVVDEMTGQEVLRYDLGEDFSVETAIVVCELYRHGGEWKFAAIGSGFSGGLQALCANYGLQAG</sequence>
<dbReference type="InterPro" id="IPR051324">
    <property type="entry name" value="Stress/Tellurium_Resist"/>
</dbReference>
<dbReference type="PANTHER" id="PTHR32097:SF14">
    <property type="entry name" value="TELLURIUM RESISTANCE PROTEIN TERD"/>
    <property type="match status" value="1"/>
</dbReference>
<dbReference type="Pfam" id="PF02342">
    <property type="entry name" value="TerD"/>
    <property type="match status" value="1"/>
</dbReference>
<protein>
    <submittedName>
        <fullName evidence="2">TerD family protein</fullName>
    </submittedName>
</protein>
<dbReference type="PANTHER" id="PTHR32097">
    <property type="entry name" value="CAMP-BINDING PROTEIN 1-RELATED"/>
    <property type="match status" value="1"/>
</dbReference>
<dbReference type="Proteomes" id="UP000319432">
    <property type="component" value="Chromosome"/>
</dbReference>